<proteinExistence type="predicted"/>
<gene>
    <name evidence="3" type="ORF">PMIN01_11215</name>
</gene>
<dbReference type="InterPro" id="IPR058253">
    <property type="entry name" value="Zn_ribbon_double"/>
</dbReference>
<reference evidence="3" key="1">
    <citation type="journal article" date="2020" name="Mol. Plant Microbe Interact.">
        <title>Genome Sequence of the Biocontrol Agent Coniothyrium minitans strain Conio (IMI 134523).</title>
        <authorList>
            <person name="Patel D."/>
            <person name="Shittu T.A."/>
            <person name="Baroncelli R."/>
            <person name="Muthumeenakshi S."/>
            <person name="Osborne T.H."/>
            <person name="Janganan T.K."/>
            <person name="Sreenivasaprasad S."/>
        </authorList>
    </citation>
    <scope>NUCLEOTIDE SEQUENCE</scope>
    <source>
        <strain evidence="3">Conio</strain>
    </source>
</reference>
<feature type="region of interest" description="Disordered" evidence="1">
    <location>
        <begin position="155"/>
        <end position="185"/>
    </location>
</feature>
<organism evidence="3 4">
    <name type="scientific">Paraphaeosphaeria minitans</name>
    <dbReference type="NCBI Taxonomy" id="565426"/>
    <lineage>
        <taxon>Eukaryota</taxon>
        <taxon>Fungi</taxon>
        <taxon>Dikarya</taxon>
        <taxon>Ascomycota</taxon>
        <taxon>Pezizomycotina</taxon>
        <taxon>Dothideomycetes</taxon>
        <taxon>Pleosporomycetidae</taxon>
        <taxon>Pleosporales</taxon>
        <taxon>Massarineae</taxon>
        <taxon>Didymosphaeriaceae</taxon>
        <taxon>Paraphaeosphaeria</taxon>
    </lineage>
</organism>
<dbReference type="Proteomes" id="UP000756921">
    <property type="component" value="Unassembled WGS sequence"/>
</dbReference>
<dbReference type="OrthoDB" id="3799818at2759"/>
<feature type="region of interest" description="Disordered" evidence="1">
    <location>
        <begin position="323"/>
        <end position="363"/>
    </location>
</feature>
<evidence type="ECO:0000313" key="3">
    <source>
        <dbReference type="EMBL" id="KAF9730346.1"/>
    </source>
</evidence>
<evidence type="ECO:0000313" key="4">
    <source>
        <dbReference type="Proteomes" id="UP000756921"/>
    </source>
</evidence>
<feature type="compositionally biased region" description="Low complexity" evidence="1">
    <location>
        <begin position="157"/>
        <end position="180"/>
    </location>
</feature>
<dbReference type="AlphaFoldDB" id="A0A9P6KL71"/>
<sequence>MDRKRSTPELNTGLAVRIPSPPTHRSTFIKLLKSPIKMLPSVAHSHGSPAKPTFLPERSTLLSNGPPVSPTSSRVPDITLQRASGSLRNPFTHQDDAPATWTCCVCDTQNPVFIHAGPHPLGALACDCTHKPCSVCSIAGRVKPFLPMDEPAMVPCSSSGSGSSSSSSSSPDASGSSDASGKQKDTEKEELRFGILCPACGLSWRAREFGKRWSKTLRKMPSVSLQHVRAAHLVPEHRLRKSRSTLVLGNKRIITPPGHAGEKQAEYAAVKFSGVGCTCGTTITLGAALCFQIFVVEGGERKEADGKEMVEAKMKIGGEEKSDMWKGSSVGWTTTPELKEKGHGTPTLRLLGGKHPNPLRSSPVVDKMARDSWEEKCDKEGWV</sequence>
<evidence type="ECO:0000259" key="2">
    <source>
        <dbReference type="Pfam" id="PF26652"/>
    </source>
</evidence>
<keyword evidence="4" id="KW-1185">Reference proteome</keyword>
<dbReference type="EMBL" id="WJXW01000014">
    <property type="protein sequence ID" value="KAF9730346.1"/>
    <property type="molecule type" value="Genomic_DNA"/>
</dbReference>
<protein>
    <recommendedName>
        <fullName evidence="2">Probable double zinc ribbon domain-containing protein</fullName>
    </recommendedName>
</protein>
<comment type="caution">
    <text evidence="3">The sequence shown here is derived from an EMBL/GenBank/DDBJ whole genome shotgun (WGS) entry which is preliminary data.</text>
</comment>
<accession>A0A9P6KL71</accession>
<feature type="domain" description="Probable double zinc ribbon" evidence="2">
    <location>
        <begin position="100"/>
        <end position="209"/>
    </location>
</feature>
<dbReference type="Pfam" id="PF26652">
    <property type="entry name" value="Zn_ribbon_double"/>
    <property type="match status" value="1"/>
</dbReference>
<name>A0A9P6KL71_9PLEO</name>
<evidence type="ECO:0000256" key="1">
    <source>
        <dbReference type="SAM" id="MobiDB-lite"/>
    </source>
</evidence>